<dbReference type="InterPro" id="IPR009056">
    <property type="entry name" value="Cyt_c-like_dom"/>
</dbReference>
<dbReference type="InterPro" id="IPR032858">
    <property type="entry name" value="CcoP_N"/>
</dbReference>
<dbReference type="eggNOG" id="COG2010">
    <property type="taxonomic scope" value="Bacteria"/>
</dbReference>
<dbReference type="PATRIC" id="fig|1341181.4.peg.1637"/>
<feature type="region of interest" description="Disordered" evidence="6">
    <location>
        <begin position="274"/>
        <end position="317"/>
    </location>
</feature>
<feature type="transmembrane region" description="Helical" evidence="7">
    <location>
        <begin position="37"/>
        <end position="58"/>
    </location>
</feature>
<keyword evidence="3 4" id="KW-0408">Iron</keyword>
<evidence type="ECO:0000313" key="9">
    <source>
        <dbReference type="EMBL" id="ESU28311.1"/>
    </source>
</evidence>
<dbReference type="PANTHER" id="PTHR33751">
    <property type="entry name" value="CBB3-TYPE CYTOCHROME C OXIDASE SUBUNIT FIXP"/>
    <property type="match status" value="1"/>
</dbReference>
<evidence type="ECO:0000256" key="1">
    <source>
        <dbReference type="ARBA" id="ARBA00022617"/>
    </source>
</evidence>
<feature type="transmembrane region" description="Helical" evidence="7">
    <location>
        <begin position="129"/>
        <end position="146"/>
    </location>
</feature>
<dbReference type="PANTHER" id="PTHR33751:SF1">
    <property type="entry name" value="CBB3-TYPE CYTOCHROME C OXIDASE SUBUNIT FIXP"/>
    <property type="match status" value="1"/>
</dbReference>
<evidence type="ECO:0000256" key="7">
    <source>
        <dbReference type="SAM" id="Phobius"/>
    </source>
</evidence>
<keyword evidence="1 4" id="KW-0349">Heme</keyword>
<feature type="coiled-coil region" evidence="5">
    <location>
        <begin position="62"/>
        <end position="89"/>
    </location>
</feature>
<evidence type="ECO:0000259" key="8">
    <source>
        <dbReference type="PROSITE" id="PS51007"/>
    </source>
</evidence>
<keyword evidence="7" id="KW-0472">Membrane</keyword>
<dbReference type="OrthoDB" id="9811281at2"/>
<evidence type="ECO:0000256" key="6">
    <source>
        <dbReference type="SAM" id="MobiDB-lite"/>
    </source>
</evidence>
<dbReference type="RefSeq" id="WP_023579294.1">
    <property type="nucleotide sequence ID" value="NZ_AVGG01000007.1"/>
</dbReference>
<dbReference type="EMBL" id="AVGG01000007">
    <property type="protein sequence ID" value="ESU28311.1"/>
    <property type="molecule type" value="Genomic_DNA"/>
</dbReference>
<dbReference type="InterPro" id="IPR036909">
    <property type="entry name" value="Cyt_c-like_dom_sf"/>
</dbReference>
<sequence length="317" mass="35256">MKKYFPIYVRIPVLFALFLMAMEFFIDSGDKPAFIKYPIVSILLMLFLFVLITMEIVVKASNNVLNSLLTEEQRKAKEAEDNLPFTESAFYKNWMQKLTRSNKIEEEGDLLLHHDYDGIKELDNVLPPWWVYLFYACIAFAFIYLVRFHILGHDDQTAEFEKEMAAAKIAVEEYKKTAPDVMDKEKVTLLTEAADLAAGKTIYETNCVACHRADGGGAIGPNLTDNQWILGGGIKNVFNTIMEGGRDGKGMVSWKATIKPSDIQKVASYVLSLQGTNPKDPKAPEGDVWAEDGAAPSETAAPASDSTKTAASDMTAQ</sequence>
<dbReference type="AlphaFoldDB" id="V6SNX9"/>
<feature type="compositionally biased region" description="Polar residues" evidence="6">
    <location>
        <begin position="304"/>
        <end position="317"/>
    </location>
</feature>
<name>V6SNX9_9FLAO</name>
<evidence type="ECO:0000256" key="4">
    <source>
        <dbReference type="PROSITE-ProRule" id="PRU00433"/>
    </source>
</evidence>
<keyword evidence="7" id="KW-0812">Transmembrane</keyword>
<dbReference type="InterPro" id="IPR050597">
    <property type="entry name" value="Cytochrome_c_Oxidase_Subunit"/>
</dbReference>
<evidence type="ECO:0000313" key="10">
    <source>
        <dbReference type="Proteomes" id="UP000018004"/>
    </source>
</evidence>
<dbReference type="SUPFAM" id="SSF46626">
    <property type="entry name" value="Cytochrome c"/>
    <property type="match status" value="1"/>
</dbReference>
<feature type="transmembrane region" description="Helical" evidence="7">
    <location>
        <begin position="6"/>
        <end position="25"/>
    </location>
</feature>
<comment type="caution">
    <text evidence="9">The sequence shown here is derived from an EMBL/GenBank/DDBJ whole genome shotgun (WGS) entry which is preliminary data.</text>
</comment>
<dbReference type="InterPro" id="IPR038414">
    <property type="entry name" value="CcoP_N_sf"/>
</dbReference>
<dbReference type="PROSITE" id="PS51007">
    <property type="entry name" value="CYTC"/>
    <property type="match status" value="1"/>
</dbReference>
<dbReference type="Gene3D" id="6.10.280.130">
    <property type="match status" value="1"/>
</dbReference>
<keyword evidence="7" id="KW-1133">Transmembrane helix</keyword>
<dbReference type="Proteomes" id="UP000018004">
    <property type="component" value="Unassembled WGS sequence"/>
</dbReference>
<dbReference type="Pfam" id="PF14715">
    <property type="entry name" value="FixP_N"/>
    <property type="match status" value="1"/>
</dbReference>
<proteinExistence type="predicted"/>
<evidence type="ECO:0000256" key="5">
    <source>
        <dbReference type="SAM" id="Coils"/>
    </source>
</evidence>
<dbReference type="Pfam" id="PF13442">
    <property type="entry name" value="Cytochrome_CBB3"/>
    <property type="match status" value="1"/>
</dbReference>
<keyword evidence="10" id="KW-1185">Reference proteome</keyword>
<dbReference type="GO" id="GO:0020037">
    <property type="term" value="F:heme binding"/>
    <property type="evidence" value="ECO:0007669"/>
    <property type="project" value="InterPro"/>
</dbReference>
<dbReference type="EC" id="1.6.5.3" evidence="9"/>
<dbReference type="GO" id="GO:0046872">
    <property type="term" value="F:metal ion binding"/>
    <property type="evidence" value="ECO:0007669"/>
    <property type="project" value="UniProtKB-KW"/>
</dbReference>
<accession>V6SNX9</accession>
<protein>
    <submittedName>
        <fullName evidence="9">CcoP protein</fullName>
        <ecNumber evidence="9">1.6.5.3</ecNumber>
    </submittedName>
</protein>
<keyword evidence="2 4" id="KW-0479">Metal-binding</keyword>
<gene>
    <name evidence="9" type="ORF">FLJC2902T_16610</name>
</gene>
<dbReference type="GO" id="GO:0016491">
    <property type="term" value="F:oxidoreductase activity"/>
    <property type="evidence" value="ECO:0007669"/>
    <property type="project" value="UniProtKB-KW"/>
</dbReference>
<evidence type="ECO:0000256" key="2">
    <source>
        <dbReference type="ARBA" id="ARBA00022723"/>
    </source>
</evidence>
<dbReference type="GO" id="GO:0009055">
    <property type="term" value="F:electron transfer activity"/>
    <property type="evidence" value="ECO:0007669"/>
    <property type="project" value="InterPro"/>
</dbReference>
<organism evidence="9 10">
    <name type="scientific">Flavobacterium limnosediminis JC2902</name>
    <dbReference type="NCBI Taxonomy" id="1341181"/>
    <lineage>
        <taxon>Bacteria</taxon>
        <taxon>Pseudomonadati</taxon>
        <taxon>Bacteroidota</taxon>
        <taxon>Flavobacteriia</taxon>
        <taxon>Flavobacteriales</taxon>
        <taxon>Flavobacteriaceae</taxon>
        <taxon>Flavobacterium</taxon>
    </lineage>
</organism>
<dbReference type="Gene3D" id="1.10.760.10">
    <property type="entry name" value="Cytochrome c-like domain"/>
    <property type="match status" value="1"/>
</dbReference>
<evidence type="ECO:0000256" key="3">
    <source>
        <dbReference type="ARBA" id="ARBA00023004"/>
    </source>
</evidence>
<keyword evidence="5" id="KW-0175">Coiled coil</keyword>
<reference evidence="9 10" key="1">
    <citation type="submission" date="2013-08" db="EMBL/GenBank/DDBJ databases">
        <title>Flavobacterium limnosediminis JC2902 genome sequencing.</title>
        <authorList>
            <person name="Lee K."/>
            <person name="Yi H."/>
            <person name="Park S."/>
            <person name="Chun J."/>
        </authorList>
    </citation>
    <scope>NUCLEOTIDE SEQUENCE [LARGE SCALE GENOMIC DNA]</scope>
    <source>
        <strain evidence="9 10">JC2902</strain>
    </source>
</reference>
<dbReference type="STRING" id="1341181.FLJC2902T_16610"/>
<feature type="domain" description="Cytochrome c" evidence="8">
    <location>
        <begin position="194"/>
        <end position="274"/>
    </location>
</feature>
<keyword evidence="9" id="KW-0560">Oxidoreductase</keyword>